<feature type="transmembrane region" description="Helical" evidence="6">
    <location>
        <begin position="378"/>
        <end position="395"/>
    </location>
</feature>
<keyword evidence="9" id="KW-1185">Reference proteome</keyword>
<feature type="transmembrane region" description="Helical" evidence="6">
    <location>
        <begin position="179"/>
        <end position="201"/>
    </location>
</feature>
<dbReference type="RefSeq" id="WP_236088124.1">
    <property type="nucleotide sequence ID" value="NZ_JAKGSG010000020.1"/>
</dbReference>
<dbReference type="GO" id="GO:0022857">
    <property type="term" value="F:transmembrane transporter activity"/>
    <property type="evidence" value="ECO:0007669"/>
    <property type="project" value="InterPro"/>
</dbReference>
<feature type="transmembrane region" description="Helical" evidence="6">
    <location>
        <begin position="93"/>
        <end position="115"/>
    </location>
</feature>
<keyword evidence="4 6" id="KW-1133">Transmembrane helix</keyword>
<dbReference type="Proteomes" id="UP001165405">
    <property type="component" value="Unassembled WGS sequence"/>
</dbReference>
<evidence type="ECO:0000256" key="3">
    <source>
        <dbReference type="ARBA" id="ARBA00022692"/>
    </source>
</evidence>
<accession>A0AA41QC06</accession>
<evidence type="ECO:0000259" key="7">
    <source>
        <dbReference type="PROSITE" id="PS50850"/>
    </source>
</evidence>
<dbReference type="SUPFAM" id="SSF103473">
    <property type="entry name" value="MFS general substrate transporter"/>
    <property type="match status" value="1"/>
</dbReference>
<dbReference type="GO" id="GO:0005886">
    <property type="term" value="C:plasma membrane"/>
    <property type="evidence" value="ECO:0007669"/>
    <property type="project" value="UniProtKB-SubCell"/>
</dbReference>
<dbReference type="CDD" id="cd17324">
    <property type="entry name" value="MFS_NepI_like"/>
    <property type="match status" value="1"/>
</dbReference>
<feature type="transmembrane region" description="Helical" evidence="6">
    <location>
        <begin position="311"/>
        <end position="330"/>
    </location>
</feature>
<evidence type="ECO:0000256" key="6">
    <source>
        <dbReference type="SAM" id="Phobius"/>
    </source>
</evidence>
<feature type="transmembrane region" description="Helical" evidence="6">
    <location>
        <begin position="121"/>
        <end position="143"/>
    </location>
</feature>
<evidence type="ECO:0000256" key="1">
    <source>
        <dbReference type="ARBA" id="ARBA00004651"/>
    </source>
</evidence>
<dbReference type="PANTHER" id="PTHR43124:SF4">
    <property type="entry name" value="SUGAR EFFLUX TRANSPORTER"/>
    <property type="match status" value="1"/>
</dbReference>
<gene>
    <name evidence="8" type="ORF">L1785_05100</name>
</gene>
<dbReference type="Gene3D" id="1.20.1250.20">
    <property type="entry name" value="MFS general substrate transporter like domains"/>
    <property type="match status" value="1"/>
</dbReference>
<comment type="caution">
    <text evidence="8">The sequence shown here is derived from an EMBL/GenBank/DDBJ whole genome shotgun (WGS) entry which is preliminary data.</text>
</comment>
<evidence type="ECO:0000256" key="2">
    <source>
        <dbReference type="ARBA" id="ARBA00022475"/>
    </source>
</evidence>
<sequence length="404" mass="41131">MTTLTDQARPPAPAEPSPADRRRALVALVALSVSAFTFVTAENLPGGLLTLIAPDLGRTTSEIGLLVTGYAAVVVAASVPLARLTRSIPRRTVLAATTAVCTVGTLWSALAVGYWDQMAARLVTALGQALFWAVVIPAAAALFTPEVRGKMIARLTIGNSLGPVLGVPFGTWLGQQAGWRVSFLAMSAVSLAACLAVVAFMPRAEGTASDTSRGSHPSMRRFVVLMVVTALLVTGSFGMITFVTQFLLDVSGFADGYLGPLLLGQGLAGVAATLVVGQLLDRRPWSALAVALGALILALLVLWALGQVPGVAVAGLALFGFAFSAIPPAISHLTLQVAPGATEMATATSSSVFNVGIACGSALGAGVVAGIGVQAVPVVGSAFVLLALAVLAWDLRAARSDARA</sequence>
<dbReference type="InterPro" id="IPR020846">
    <property type="entry name" value="MFS_dom"/>
</dbReference>
<dbReference type="InterPro" id="IPR036259">
    <property type="entry name" value="MFS_trans_sf"/>
</dbReference>
<feature type="transmembrane region" description="Helical" evidence="6">
    <location>
        <begin position="351"/>
        <end position="372"/>
    </location>
</feature>
<comment type="subcellular location">
    <subcellularLocation>
        <location evidence="1">Cell membrane</location>
        <topology evidence="1">Multi-pass membrane protein</topology>
    </subcellularLocation>
</comment>
<organism evidence="8 9">
    <name type="scientific">Antribacter soli</name>
    <dbReference type="NCBI Taxonomy" id="2910976"/>
    <lineage>
        <taxon>Bacteria</taxon>
        <taxon>Bacillati</taxon>
        <taxon>Actinomycetota</taxon>
        <taxon>Actinomycetes</taxon>
        <taxon>Micrococcales</taxon>
        <taxon>Promicromonosporaceae</taxon>
        <taxon>Antribacter</taxon>
    </lineage>
</organism>
<keyword evidence="2" id="KW-1003">Cell membrane</keyword>
<name>A0AA41QC06_9MICO</name>
<evidence type="ECO:0000313" key="9">
    <source>
        <dbReference type="Proteomes" id="UP001165405"/>
    </source>
</evidence>
<feature type="transmembrane region" description="Helical" evidence="6">
    <location>
        <begin position="155"/>
        <end position="173"/>
    </location>
</feature>
<evidence type="ECO:0000256" key="4">
    <source>
        <dbReference type="ARBA" id="ARBA00022989"/>
    </source>
</evidence>
<feature type="transmembrane region" description="Helical" evidence="6">
    <location>
        <begin position="260"/>
        <end position="280"/>
    </location>
</feature>
<dbReference type="InterPro" id="IPR050189">
    <property type="entry name" value="MFS_Efflux_Transporters"/>
</dbReference>
<dbReference type="PANTHER" id="PTHR43124">
    <property type="entry name" value="PURINE EFFLUX PUMP PBUE"/>
    <property type="match status" value="1"/>
</dbReference>
<dbReference type="EMBL" id="JAKGSG010000020">
    <property type="protein sequence ID" value="MCF4120352.1"/>
    <property type="molecule type" value="Genomic_DNA"/>
</dbReference>
<keyword evidence="3 6" id="KW-0812">Transmembrane</keyword>
<protein>
    <submittedName>
        <fullName evidence="8">MFS transporter</fullName>
    </submittedName>
</protein>
<keyword evidence="5 6" id="KW-0472">Membrane</keyword>
<dbReference type="InterPro" id="IPR011701">
    <property type="entry name" value="MFS"/>
</dbReference>
<evidence type="ECO:0000256" key="5">
    <source>
        <dbReference type="ARBA" id="ARBA00023136"/>
    </source>
</evidence>
<proteinExistence type="predicted"/>
<dbReference type="PROSITE" id="PS50850">
    <property type="entry name" value="MFS"/>
    <property type="match status" value="1"/>
</dbReference>
<reference evidence="8" key="1">
    <citation type="submission" date="2022-01" db="EMBL/GenBank/DDBJ databases">
        <title>Antribacter sp. nov., isolated from Guizhou of China.</title>
        <authorList>
            <person name="Chengliang C."/>
            <person name="Ya Z."/>
        </authorList>
    </citation>
    <scope>NUCLEOTIDE SEQUENCE</scope>
    <source>
        <strain evidence="8">KLBMP 9083</strain>
    </source>
</reference>
<dbReference type="AlphaFoldDB" id="A0AA41QC06"/>
<feature type="transmembrane region" description="Helical" evidence="6">
    <location>
        <begin position="287"/>
        <end position="305"/>
    </location>
</feature>
<feature type="transmembrane region" description="Helical" evidence="6">
    <location>
        <begin position="222"/>
        <end position="248"/>
    </location>
</feature>
<feature type="domain" description="Major facilitator superfamily (MFS) profile" evidence="7">
    <location>
        <begin position="27"/>
        <end position="399"/>
    </location>
</feature>
<dbReference type="Pfam" id="PF07690">
    <property type="entry name" value="MFS_1"/>
    <property type="match status" value="1"/>
</dbReference>
<evidence type="ECO:0000313" key="8">
    <source>
        <dbReference type="EMBL" id="MCF4120352.1"/>
    </source>
</evidence>
<feature type="transmembrane region" description="Helical" evidence="6">
    <location>
        <begin position="61"/>
        <end position="81"/>
    </location>
</feature>